<organism evidence="1 2">
    <name type="scientific">Scytonema tolypothrichoides VB-61278_2</name>
    <dbReference type="NCBI Taxonomy" id="3232314"/>
    <lineage>
        <taxon>Bacteria</taxon>
        <taxon>Bacillati</taxon>
        <taxon>Cyanobacteriota</taxon>
        <taxon>Cyanophyceae</taxon>
        <taxon>Nostocales</taxon>
        <taxon>Scytonemataceae</taxon>
        <taxon>Scytonema</taxon>
    </lineage>
</organism>
<accession>A0ABW8WQW6</accession>
<proteinExistence type="predicted"/>
<protein>
    <recommendedName>
        <fullName evidence="3">DUF4258 domain-containing protein</fullName>
    </recommendedName>
</protein>
<evidence type="ECO:0008006" key="3">
    <source>
        <dbReference type="Google" id="ProtNLM"/>
    </source>
</evidence>
<keyword evidence="2" id="KW-1185">Reference proteome</keyword>
<evidence type="ECO:0000313" key="2">
    <source>
        <dbReference type="Proteomes" id="UP001628874"/>
    </source>
</evidence>
<dbReference type="Proteomes" id="UP001628874">
    <property type="component" value="Unassembled WGS sequence"/>
</dbReference>
<reference evidence="1 2" key="1">
    <citation type="submission" date="2024-07" db="EMBL/GenBank/DDBJ databases">
        <authorList>
            <person name="Tripathy S."/>
        </authorList>
    </citation>
    <scope>NUCLEOTIDE SEQUENCE [LARGE SCALE GENOMIC DNA]</scope>
    <source>
        <strain evidence="1 2">VB-61278_2</strain>
    </source>
</reference>
<gene>
    <name evidence="1" type="ORF">AB0759_22870</name>
</gene>
<comment type="caution">
    <text evidence="1">The sequence shown here is derived from an EMBL/GenBank/DDBJ whole genome shotgun (WGS) entry which is preliminary data.</text>
</comment>
<dbReference type="EMBL" id="JBFQGM010000008">
    <property type="protein sequence ID" value="MFL9463456.1"/>
    <property type="molecule type" value="Genomic_DNA"/>
</dbReference>
<sequence length="74" mass="8432">MKIDRHDQTKILTPDEINRLFTIGLKTPRDREHPVLAICPQNGILGLYKQTPFGFALRVRQSPTAGNPPTWTSY</sequence>
<name>A0ABW8WQW6_9CYAN</name>
<evidence type="ECO:0000313" key="1">
    <source>
        <dbReference type="EMBL" id="MFL9463456.1"/>
    </source>
</evidence>
<dbReference type="RefSeq" id="WP_082051916.1">
    <property type="nucleotide sequence ID" value="NZ_JBFQGM010000008.1"/>
</dbReference>